<evidence type="ECO:0000313" key="3">
    <source>
        <dbReference type="Proteomes" id="UP000274556"/>
    </source>
</evidence>
<organism evidence="2 3">
    <name type="scientific">Thiocapsa rosea</name>
    <dbReference type="NCBI Taxonomy" id="69360"/>
    <lineage>
        <taxon>Bacteria</taxon>
        <taxon>Pseudomonadati</taxon>
        <taxon>Pseudomonadota</taxon>
        <taxon>Gammaproteobacteria</taxon>
        <taxon>Chromatiales</taxon>
        <taxon>Chromatiaceae</taxon>
        <taxon>Thiocapsa</taxon>
    </lineage>
</organism>
<proteinExistence type="predicted"/>
<dbReference type="EMBL" id="RBXL01000001">
    <property type="protein sequence ID" value="RKT47495.1"/>
    <property type="molecule type" value="Genomic_DNA"/>
</dbReference>
<sequence>MNWVLKMSVAEMEHWISHPPVRTIEANHEAMRAGNPALDWLMQCCVPESGAWTQVGDKKQRRERDDGAVYFLDSETKLYPNYLDWCLRNGRESLSVRRFSAVVVDMAKTLGADVLLARRGPGQGVQGLRLKLPDEAPSAWRTSGPSVGSAGSSYTDVGSDRPQTLANAGSAECAGSAPVFDFVFPAEQDEETEVF</sequence>
<dbReference type="AlphaFoldDB" id="A0A495VGC5"/>
<protein>
    <submittedName>
        <fullName evidence="2">Uncharacterized protein</fullName>
    </submittedName>
</protein>
<reference evidence="2 3" key="1">
    <citation type="submission" date="2018-10" db="EMBL/GenBank/DDBJ databases">
        <title>Genomic Encyclopedia of Archaeal and Bacterial Type Strains, Phase II (KMG-II): from individual species to whole genera.</title>
        <authorList>
            <person name="Goeker M."/>
        </authorList>
    </citation>
    <scope>NUCLEOTIDE SEQUENCE [LARGE SCALE GENOMIC DNA]</scope>
    <source>
        <strain evidence="2 3">DSM 235</strain>
    </source>
</reference>
<name>A0A495VGC5_9GAMM</name>
<keyword evidence="3" id="KW-1185">Reference proteome</keyword>
<comment type="caution">
    <text evidence="2">The sequence shown here is derived from an EMBL/GenBank/DDBJ whole genome shotgun (WGS) entry which is preliminary data.</text>
</comment>
<gene>
    <name evidence="2" type="ORF">BDD21_5087</name>
</gene>
<dbReference type="RefSeq" id="WP_120799454.1">
    <property type="nucleotide sequence ID" value="NZ_RBXL01000001.1"/>
</dbReference>
<feature type="compositionally biased region" description="Polar residues" evidence="1">
    <location>
        <begin position="140"/>
        <end position="157"/>
    </location>
</feature>
<accession>A0A495VGC5</accession>
<evidence type="ECO:0000313" key="2">
    <source>
        <dbReference type="EMBL" id="RKT47495.1"/>
    </source>
</evidence>
<feature type="region of interest" description="Disordered" evidence="1">
    <location>
        <begin position="136"/>
        <end position="157"/>
    </location>
</feature>
<evidence type="ECO:0000256" key="1">
    <source>
        <dbReference type="SAM" id="MobiDB-lite"/>
    </source>
</evidence>
<dbReference type="Proteomes" id="UP000274556">
    <property type="component" value="Unassembled WGS sequence"/>
</dbReference>
<dbReference type="OrthoDB" id="4073847at1224"/>